<dbReference type="EMBL" id="JABFOF010000010">
    <property type="protein sequence ID" value="KAG2376593.1"/>
    <property type="molecule type" value="Genomic_DNA"/>
</dbReference>
<accession>A0A8T0JNV0</accession>
<comment type="caution">
    <text evidence="1">The sequence shown here is derived from an EMBL/GenBank/DDBJ whole genome shotgun (WGS) entry which is preliminary data.</text>
</comment>
<sequence>MLISPVTSLSRYARVSKLYIRVMLTNAIAAYYDDLAELEWLSKFAEESFSSEDLQKLQLISGAGVQKETASKTRDPNPALFNPQVSVRGRRGVSGLVDHHAIGPLDWLSSLRTRCLRSLLIQTAVRRSPRGGGM</sequence>
<gene>
    <name evidence="1" type="ORF">HKW66_Vig0242230</name>
</gene>
<dbReference type="Proteomes" id="UP000743370">
    <property type="component" value="Unassembled WGS sequence"/>
</dbReference>
<proteinExistence type="predicted"/>
<reference evidence="1 2" key="1">
    <citation type="submission" date="2020-05" db="EMBL/GenBank/DDBJ databases">
        <title>Vigna angularis (adzuki bean) Var. LongXiaoDou No. 4 denovo assembly.</title>
        <authorList>
            <person name="Xiang H."/>
        </authorList>
    </citation>
    <scope>NUCLEOTIDE SEQUENCE [LARGE SCALE GENOMIC DNA]</scope>
    <source>
        <tissue evidence="1">Leaf</tissue>
    </source>
</reference>
<name>A0A8T0JNV0_PHAAN</name>
<organism evidence="1 2">
    <name type="scientific">Phaseolus angularis</name>
    <name type="common">Azuki bean</name>
    <name type="synonym">Vigna angularis</name>
    <dbReference type="NCBI Taxonomy" id="3914"/>
    <lineage>
        <taxon>Eukaryota</taxon>
        <taxon>Viridiplantae</taxon>
        <taxon>Streptophyta</taxon>
        <taxon>Embryophyta</taxon>
        <taxon>Tracheophyta</taxon>
        <taxon>Spermatophyta</taxon>
        <taxon>Magnoliopsida</taxon>
        <taxon>eudicotyledons</taxon>
        <taxon>Gunneridae</taxon>
        <taxon>Pentapetalae</taxon>
        <taxon>rosids</taxon>
        <taxon>fabids</taxon>
        <taxon>Fabales</taxon>
        <taxon>Fabaceae</taxon>
        <taxon>Papilionoideae</taxon>
        <taxon>50 kb inversion clade</taxon>
        <taxon>NPAAA clade</taxon>
        <taxon>indigoferoid/millettioid clade</taxon>
        <taxon>Phaseoleae</taxon>
        <taxon>Vigna</taxon>
    </lineage>
</organism>
<evidence type="ECO:0000313" key="1">
    <source>
        <dbReference type="EMBL" id="KAG2376593.1"/>
    </source>
</evidence>
<protein>
    <submittedName>
        <fullName evidence="1">Uncharacterized protein</fullName>
    </submittedName>
</protein>
<dbReference type="AlphaFoldDB" id="A0A8T0JNV0"/>
<evidence type="ECO:0000313" key="2">
    <source>
        <dbReference type="Proteomes" id="UP000743370"/>
    </source>
</evidence>